<dbReference type="STRING" id="1346.BMF34_08960"/>
<dbReference type="GO" id="GO:0055085">
    <property type="term" value="P:transmembrane transport"/>
    <property type="evidence" value="ECO:0007669"/>
    <property type="project" value="InterPro"/>
</dbReference>
<reference evidence="9 11" key="1">
    <citation type="journal article" date="2014" name="Genome Announc.">
        <title>Complete Genome Sequence of a Virulent Strain, Streptococcus iniae ISET0901, Isolated from Diseased Tilapia.</title>
        <authorList>
            <person name="Pridgeon J.W."/>
            <person name="Zhang D."/>
            <person name="Zhang L."/>
        </authorList>
    </citation>
    <scope>NUCLEOTIDE SEQUENCE [LARGE SCALE GENOMIC DNA]</scope>
    <source>
        <strain evidence="9 11">ISET0901</strain>
    </source>
</reference>
<evidence type="ECO:0000259" key="8">
    <source>
        <dbReference type="PROSITE" id="PS50928"/>
    </source>
</evidence>
<dbReference type="PANTHER" id="PTHR43163:SF6">
    <property type="entry name" value="DIPEPTIDE TRANSPORT SYSTEM PERMEASE PROTEIN DPPB-RELATED"/>
    <property type="match status" value="1"/>
</dbReference>
<proteinExistence type="inferred from homology"/>
<organism evidence="10 12">
    <name type="scientific">Streptococcus iniae</name>
    <name type="common">Streptococcus shiloi</name>
    <dbReference type="NCBI Taxonomy" id="1346"/>
    <lineage>
        <taxon>Bacteria</taxon>
        <taxon>Bacillati</taxon>
        <taxon>Bacillota</taxon>
        <taxon>Bacilli</taxon>
        <taxon>Lactobacillales</taxon>
        <taxon>Streptococcaceae</taxon>
        <taxon>Streptococcus</taxon>
    </lineage>
</organism>
<dbReference type="CDD" id="cd06261">
    <property type="entry name" value="TM_PBP2"/>
    <property type="match status" value="1"/>
</dbReference>
<dbReference type="InterPro" id="IPR000515">
    <property type="entry name" value="MetI-like"/>
</dbReference>
<evidence type="ECO:0000256" key="1">
    <source>
        <dbReference type="ARBA" id="ARBA00004651"/>
    </source>
</evidence>
<dbReference type="Proteomes" id="UP000269148">
    <property type="component" value="Unassembled WGS sequence"/>
</dbReference>
<dbReference type="eggNOG" id="COG0601">
    <property type="taxonomic scope" value="Bacteria"/>
</dbReference>
<evidence type="ECO:0000313" key="12">
    <source>
        <dbReference type="Proteomes" id="UP000269148"/>
    </source>
</evidence>
<keyword evidence="3" id="KW-1003">Cell membrane</keyword>
<feature type="transmembrane region" description="Helical" evidence="7">
    <location>
        <begin position="95"/>
        <end position="117"/>
    </location>
</feature>
<feature type="domain" description="ABC transmembrane type-1" evidence="8">
    <location>
        <begin position="93"/>
        <end position="294"/>
    </location>
</feature>
<keyword evidence="4 7" id="KW-0812">Transmembrane</keyword>
<evidence type="ECO:0000256" key="2">
    <source>
        <dbReference type="ARBA" id="ARBA00022448"/>
    </source>
</evidence>
<dbReference type="RefSeq" id="WP_003102198.1">
    <property type="nucleotide sequence ID" value="NZ_CP010783.1"/>
</dbReference>
<dbReference type="Proteomes" id="UP000025245">
    <property type="component" value="Chromosome"/>
</dbReference>
<feature type="transmembrane region" description="Helical" evidence="7">
    <location>
        <begin position="129"/>
        <end position="150"/>
    </location>
</feature>
<evidence type="ECO:0000256" key="6">
    <source>
        <dbReference type="ARBA" id="ARBA00023136"/>
    </source>
</evidence>
<dbReference type="AlphaFoldDB" id="A0A1J0N1I5"/>
<evidence type="ECO:0000313" key="9">
    <source>
        <dbReference type="EMBL" id="AHY16564.1"/>
    </source>
</evidence>
<dbReference type="Gene3D" id="1.10.3720.10">
    <property type="entry name" value="MetI-like"/>
    <property type="match status" value="1"/>
</dbReference>
<feature type="transmembrane region" description="Helical" evidence="7">
    <location>
        <begin position="271"/>
        <end position="294"/>
    </location>
</feature>
<comment type="subcellular location">
    <subcellularLocation>
        <location evidence="1 7">Cell membrane</location>
        <topology evidence="1 7">Multi-pass membrane protein</topology>
    </subcellularLocation>
</comment>
<protein>
    <submittedName>
        <fullName evidence="9 10">ABC transporter permease</fullName>
    </submittedName>
</protein>
<keyword evidence="6 7" id="KW-0472">Membrane</keyword>
<dbReference type="SUPFAM" id="SSF161098">
    <property type="entry name" value="MetI-like"/>
    <property type="match status" value="1"/>
</dbReference>
<dbReference type="GO" id="GO:0005886">
    <property type="term" value="C:plasma membrane"/>
    <property type="evidence" value="ECO:0007669"/>
    <property type="project" value="UniProtKB-SubCell"/>
</dbReference>
<dbReference type="SMR" id="A0A1J0N1I5"/>
<gene>
    <name evidence="10" type="ORF">DIY07_09055</name>
    <name evidence="9" type="ORF">DQ08_08970</name>
</gene>
<evidence type="ECO:0000313" key="10">
    <source>
        <dbReference type="EMBL" id="RLU55206.1"/>
    </source>
</evidence>
<sequence>MTKYLLKRVAILVVTLWVVVTLSFFLMQVMPGTPYNSPRLTDEMIAMMNKQYGLDKPLWQQYFKYLFDILRGDFGTSYQSINQPVSRLISQRLGVSVHLGIQALVVGISSGLFVGAVSARNKNNKLDAFLSVVSTMGISVPSFIIGLLLLDYFGFKWALLPLSGWGTFSQSILPTLGLAIPVFAQVTRFFRSEMIETLNSDYIQLARAKGLTKRLVTRKHAYRNSMIPVLTLVGPLAANILTGSALMEQIFSIPGIGQQFVTSIPTKDYPVIMGTTIVYALMLMVAILITDIIISIADPRVRLG</sequence>
<evidence type="ECO:0000256" key="3">
    <source>
        <dbReference type="ARBA" id="ARBA00022475"/>
    </source>
</evidence>
<dbReference type="PANTHER" id="PTHR43163">
    <property type="entry name" value="DIPEPTIDE TRANSPORT SYSTEM PERMEASE PROTEIN DPPB-RELATED"/>
    <property type="match status" value="1"/>
</dbReference>
<dbReference type="InterPro" id="IPR035906">
    <property type="entry name" value="MetI-like_sf"/>
</dbReference>
<dbReference type="KEGG" id="sio:DW64_08950"/>
<feature type="transmembrane region" description="Helical" evidence="7">
    <location>
        <begin position="9"/>
        <end position="30"/>
    </location>
</feature>
<evidence type="ECO:0000256" key="5">
    <source>
        <dbReference type="ARBA" id="ARBA00022989"/>
    </source>
</evidence>
<keyword evidence="5 7" id="KW-1133">Transmembrane helix</keyword>
<dbReference type="PROSITE" id="PS50928">
    <property type="entry name" value="ABC_TM1"/>
    <property type="match status" value="1"/>
</dbReference>
<accession>A0A1J0N1I5</accession>
<keyword evidence="11" id="KW-1185">Reference proteome</keyword>
<evidence type="ECO:0000313" key="11">
    <source>
        <dbReference type="Proteomes" id="UP000025245"/>
    </source>
</evidence>
<dbReference type="EMBL" id="CP007586">
    <property type="protein sequence ID" value="AHY16564.1"/>
    <property type="molecule type" value="Genomic_DNA"/>
</dbReference>
<comment type="similarity">
    <text evidence="7">Belongs to the binding-protein-dependent transport system permease family.</text>
</comment>
<dbReference type="Pfam" id="PF00528">
    <property type="entry name" value="BPD_transp_1"/>
    <property type="match status" value="1"/>
</dbReference>
<dbReference type="Pfam" id="PF19300">
    <property type="entry name" value="BPD_transp_1_N"/>
    <property type="match status" value="1"/>
</dbReference>
<feature type="transmembrane region" description="Helical" evidence="7">
    <location>
        <begin position="162"/>
        <end position="184"/>
    </location>
</feature>
<dbReference type="GeneID" id="35764805"/>
<dbReference type="EMBL" id="QLQD01000077">
    <property type="protein sequence ID" value="RLU55206.1"/>
    <property type="molecule type" value="Genomic_DNA"/>
</dbReference>
<keyword evidence="2 7" id="KW-0813">Transport</keyword>
<dbReference type="KEGG" id="siq:DQ08_08970"/>
<feature type="transmembrane region" description="Helical" evidence="7">
    <location>
        <begin position="227"/>
        <end position="251"/>
    </location>
</feature>
<dbReference type="KEGG" id="siz:SI82_08950"/>
<dbReference type="OrthoDB" id="9773683at2"/>
<dbReference type="InterPro" id="IPR045621">
    <property type="entry name" value="BPD_transp_1_N"/>
</dbReference>
<name>A0A1J0N1I5_STRIN</name>
<reference evidence="10 12" key="2">
    <citation type="submission" date="2018-06" db="EMBL/GenBank/DDBJ databases">
        <title>Mutators as drivers of adaptation in pathogenic bacteria and a risk factor for host jumps and vaccine escape.</title>
        <authorList>
            <person name="Barnes A.C."/>
            <person name="Silayeva O."/>
        </authorList>
    </citation>
    <scope>NUCLEOTIDE SEQUENCE [LARGE SCALE GENOMIC DNA]</scope>
    <source>
        <strain evidence="10 12">QMA0445</strain>
    </source>
</reference>
<evidence type="ECO:0000256" key="7">
    <source>
        <dbReference type="RuleBase" id="RU363032"/>
    </source>
</evidence>
<evidence type="ECO:0000256" key="4">
    <source>
        <dbReference type="ARBA" id="ARBA00022692"/>
    </source>
</evidence>